<evidence type="ECO:0000313" key="4">
    <source>
        <dbReference type="Proteomes" id="UP001372338"/>
    </source>
</evidence>
<comment type="caution">
    <text evidence="3">The sequence shown here is derived from an EMBL/GenBank/DDBJ whole genome shotgun (WGS) entry which is preliminary data.</text>
</comment>
<dbReference type="InterPro" id="IPR023796">
    <property type="entry name" value="Serpin_dom"/>
</dbReference>
<sequence length="109" mass="12495">MDLRESINYQTNVALNFTKYLFSKEGHDKNLVFSPLSLHVVLSIIAAGSEGPTLDQFRSKSTVQLNSFASQLVSVVLSFELPSYERRIYSVCTKTDIFRFDEDKFFPFI</sequence>
<feature type="domain" description="Serpin" evidence="2">
    <location>
        <begin position="10"/>
        <end position="60"/>
    </location>
</feature>
<organism evidence="3 4">
    <name type="scientific">Crotalaria pallida</name>
    <name type="common">Smooth rattlebox</name>
    <name type="synonym">Crotalaria striata</name>
    <dbReference type="NCBI Taxonomy" id="3830"/>
    <lineage>
        <taxon>Eukaryota</taxon>
        <taxon>Viridiplantae</taxon>
        <taxon>Streptophyta</taxon>
        <taxon>Embryophyta</taxon>
        <taxon>Tracheophyta</taxon>
        <taxon>Spermatophyta</taxon>
        <taxon>Magnoliopsida</taxon>
        <taxon>eudicotyledons</taxon>
        <taxon>Gunneridae</taxon>
        <taxon>Pentapetalae</taxon>
        <taxon>rosids</taxon>
        <taxon>fabids</taxon>
        <taxon>Fabales</taxon>
        <taxon>Fabaceae</taxon>
        <taxon>Papilionoideae</taxon>
        <taxon>50 kb inversion clade</taxon>
        <taxon>genistoids sensu lato</taxon>
        <taxon>core genistoids</taxon>
        <taxon>Crotalarieae</taxon>
        <taxon>Crotalaria</taxon>
    </lineage>
</organism>
<dbReference type="Gene3D" id="3.30.497.10">
    <property type="entry name" value="Antithrombin, subunit I, domain 2"/>
    <property type="match status" value="1"/>
</dbReference>
<dbReference type="EMBL" id="JAYWIO010000005">
    <property type="protein sequence ID" value="KAK7261193.1"/>
    <property type="molecule type" value="Genomic_DNA"/>
</dbReference>
<accession>A0AAN9EQ37</accession>
<reference evidence="3 4" key="1">
    <citation type="submission" date="2024-01" db="EMBL/GenBank/DDBJ databases">
        <title>The genomes of 5 underutilized Papilionoideae crops provide insights into root nodulation and disease resistanc.</title>
        <authorList>
            <person name="Yuan L."/>
        </authorList>
    </citation>
    <scope>NUCLEOTIDE SEQUENCE [LARGE SCALE GENOMIC DNA]</scope>
    <source>
        <strain evidence="3">ZHUSHIDOU_FW_LH</strain>
        <tissue evidence="3">Leaf</tissue>
    </source>
</reference>
<dbReference type="SUPFAM" id="SSF56574">
    <property type="entry name" value="Serpins"/>
    <property type="match status" value="1"/>
</dbReference>
<dbReference type="InterPro" id="IPR042178">
    <property type="entry name" value="Serpin_sf_1"/>
</dbReference>
<gene>
    <name evidence="3" type="ORF">RIF29_27498</name>
</gene>
<evidence type="ECO:0000259" key="2">
    <source>
        <dbReference type="Pfam" id="PF00079"/>
    </source>
</evidence>
<dbReference type="Pfam" id="PF00079">
    <property type="entry name" value="Serpin"/>
    <property type="match status" value="1"/>
</dbReference>
<comment type="similarity">
    <text evidence="1">Belongs to the serpin family.</text>
</comment>
<evidence type="ECO:0000313" key="3">
    <source>
        <dbReference type="EMBL" id="KAK7261193.1"/>
    </source>
</evidence>
<dbReference type="InterPro" id="IPR036186">
    <property type="entry name" value="Serpin_sf"/>
</dbReference>
<protein>
    <recommendedName>
        <fullName evidence="2">Serpin domain-containing protein</fullName>
    </recommendedName>
</protein>
<dbReference type="Proteomes" id="UP001372338">
    <property type="component" value="Unassembled WGS sequence"/>
</dbReference>
<dbReference type="AlphaFoldDB" id="A0AAN9EQ37"/>
<evidence type="ECO:0000256" key="1">
    <source>
        <dbReference type="ARBA" id="ARBA00009500"/>
    </source>
</evidence>
<name>A0AAN9EQ37_CROPI</name>
<proteinExistence type="inferred from homology"/>
<keyword evidence="4" id="KW-1185">Reference proteome</keyword>